<dbReference type="SUPFAM" id="SSF55166">
    <property type="entry name" value="Hedgehog/DD-peptidase"/>
    <property type="match status" value="1"/>
</dbReference>
<accession>A0A1K1S507</accession>
<dbReference type="OrthoDB" id="882303at2"/>
<dbReference type="EMBL" id="FPIZ01000017">
    <property type="protein sequence ID" value="SFW79425.1"/>
    <property type="molecule type" value="Genomic_DNA"/>
</dbReference>
<organism evidence="1 3">
    <name type="scientific">Chitinophaga sancti</name>
    <dbReference type="NCBI Taxonomy" id="1004"/>
    <lineage>
        <taxon>Bacteria</taxon>
        <taxon>Pseudomonadati</taxon>
        <taxon>Bacteroidota</taxon>
        <taxon>Chitinophagia</taxon>
        <taxon>Chitinophagales</taxon>
        <taxon>Chitinophagaceae</taxon>
        <taxon>Chitinophaga</taxon>
    </lineage>
</organism>
<dbReference type="InterPro" id="IPR023346">
    <property type="entry name" value="Lysozyme-like_dom_sf"/>
</dbReference>
<evidence type="ECO:0000313" key="2">
    <source>
        <dbReference type="EMBL" id="WQG90712.1"/>
    </source>
</evidence>
<keyword evidence="4" id="KW-1185">Reference proteome</keyword>
<evidence type="ECO:0000313" key="3">
    <source>
        <dbReference type="Proteomes" id="UP000183788"/>
    </source>
</evidence>
<dbReference type="InterPro" id="IPR025460">
    <property type="entry name" value="DUF4280"/>
</dbReference>
<dbReference type="STRING" id="1004.SAMN05661012_04802"/>
<dbReference type="Proteomes" id="UP000183788">
    <property type="component" value="Unassembled WGS sequence"/>
</dbReference>
<gene>
    <name evidence="1" type="ORF">SAMN05661012_04802</name>
    <name evidence="2" type="ORF">SR876_04330</name>
</gene>
<name>A0A1K1S507_9BACT</name>
<dbReference type="InterPro" id="IPR009045">
    <property type="entry name" value="Zn_M74/Hedgehog-like"/>
</dbReference>
<dbReference type="Gene3D" id="1.10.530.10">
    <property type="match status" value="1"/>
</dbReference>
<dbReference type="Gene3D" id="3.30.1380.10">
    <property type="match status" value="1"/>
</dbReference>
<reference evidence="2 4" key="2">
    <citation type="submission" date="2023-11" db="EMBL/GenBank/DDBJ databases">
        <title>MicrobeMod: A computational toolkit for identifying prokaryotic methylation and restriction-modification with nanopore sequencing.</title>
        <authorList>
            <person name="Crits-Christoph A."/>
            <person name="Kang S.C."/>
            <person name="Lee H."/>
            <person name="Ostrov N."/>
        </authorList>
    </citation>
    <scope>NUCLEOTIDE SEQUENCE [LARGE SCALE GENOMIC DNA]</scope>
    <source>
        <strain evidence="2 4">ATCC 23090</strain>
    </source>
</reference>
<dbReference type="RefSeq" id="WP_072363759.1">
    <property type="nucleotide sequence ID" value="NZ_CP139972.1"/>
</dbReference>
<proteinExistence type="predicted"/>
<evidence type="ECO:0000313" key="4">
    <source>
        <dbReference type="Proteomes" id="UP001326715"/>
    </source>
</evidence>
<dbReference type="EMBL" id="CP140154">
    <property type="protein sequence ID" value="WQG90712.1"/>
    <property type="molecule type" value="Genomic_DNA"/>
</dbReference>
<evidence type="ECO:0000313" key="1">
    <source>
        <dbReference type="EMBL" id="SFW79425.1"/>
    </source>
</evidence>
<dbReference type="SUPFAM" id="SSF53955">
    <property type="entry name" value="Lysozyme-like"/>
    <property type="match status" value="1"/>
</dbReference>
<dbReference type="Pfam" id="PF14107">
    <property type="entry name" value="DUF4280"/>
    <property type="match status" value="1"/>
</dbReference>
<dbReference type="Proteomes" id="UP001326715">
    <property type="component" value="Chromosome"/>
</dbReference>
<sequence length="1312" mass="145711">MSEKHFVVQGATCKCDYGASPDKLKIAANDRDYINDGSGDAKPIASTKDLGQPLEAKTFGRCSKVNSGCSVNITKWDSFYNKITLTNGGKILTEDSKATCAVSGAPCITIINHGQVAQVSSVHFDNVEVSTMAALNPMAPPPESNLQIPKVKSIEGKAGAAEGAVQSGKQIPVLITRVDEDVIFKVKEYFNPSNADKAKVSWKVFKGHGFSDAGTLVFETIGPDFKTNFDAAGTYRVMAYGASGKGDPSCSIDVTVKVNRLKDAFNMDGLLGHFVKEQYRLRRGMNVTVHAVYEIDPPTAEEKQLVSMQVTDAAGNVMASTAAGEDKITFQVDNSATTYTVMARMGEQVVTKEMKSEANGVVAVTNDQNTTVIRPGTSMSFKVSEMTYTTQVEDFEAGQIKWQLNGKPVGTGRTLTLDGNQYFSNTGRYVVEAYVSVADAWNARKGAPNAHQKDDWQFDVAHNTITDVKEEHGITNWVTGKRYNLVATTKMPYDAAKDGPFTWTPAAGKGDKISGVFATHKGKVQVTAMLGESKKVLEVNADFARIDAWYFGDKDGMYKAKAGWNENLKMIIKSENAANEEVELHILEADKHSEPNYILGPKKGKFGADGVLSIDINTNDLKSKLGELWFEGEYFDVFFVLLPAPSGLQFDGTKKVVCRGREYIFPAKESNLRGAERGKYVYISKKPEVVDVRYFETSGNMAYRVYKYGEKIDIRIQTANLAGKELTVEFWENKNKEKDELVKTKKIKPDNTEVVRINFDTNELKSGDKARNDGYRAFYLVIKADDTKSFMYPKDVADENAHKAEQVYFFQHLKLSDAKADEWNKLADKNAPAVLKNEPAQQAPVATGCPNCNDKVTAEQLKKIFPQAKEDDLKVIAANYTKYMAELGMNTCWNKAHFFAQVYGESGDVLDVSKSESFNYYYEDLSRFKAFRTVEGKKKAKELGRAEKPNTHPLDQAAQEQVANYAYGPESAKGKELGNTQEGDGWRFRGMGPLQLTGRSNFTQANAYTSKEGGDILTTPTLVKTDVRISMLSSMAFWKIVKIEHAANKQEKVDIISGMVGADQDRANGESAYGIKEKSFKNTTSVVFKVKECKFDELVPEKDCNRYKIDVDNFTVTYEYKNLASKQYRYEVIVNKKSVYTKYINSEKVKSTFRGTEVDIRLLPFPETGPNWGRFGTRDKGGDNYASPEMAAHLLGFFFCLPVNGFTDKLYFNDISANDGRNIGHSSHRVGVDVDIRYPGSPNTAGQVMWSEAAKAFTTTEEFIAQLEFILQLASKWNYVNNYTYKTGIKHSSGDYASVHQDHFHLGIKFSA</sequence>
<reference evidence="1 3" key="1">
    <citation type="submission" date="2016-11" db="EMBL/GenBank/DDBJ databases">
        <authorList>
            <person name="Jaros S."/>
            <person name="Januszkiewicz K."/>
            <person name="Wedrychowicz H."/>
        </authorList>
    </citation>
    <scope>NUCLEOTIDE SEQUENCE [LARGE SCALE GENOMIC DNA]</scope>
    <source>
        <strain evidence="1 3">DSM 784</strain>
    </source>
</reference>
<protein>
    <submittedName>
        <fullName evidence="2">PAAR-like protein</fullName>
    </submittedName>
    <submittedName>
        <fullName evidence="1">Predicted chitinase</fullName>
    </submittedName>
</protein>